<proteinExistence type="predicted"/>
<organism evidence="1 2">
    <name type="scientific">Nostoc flagelliforme FACHB-838</name>
    <dbReference type="NCBI Taxonomy" id="2692904"/>
    <lineage>
        <taxon>Bacteria</taxon>
        <taxon>Bacillati</taxon>
        <taxon>Cyanobacteriota</taxon>
        <taxon>Cyanophyceae</taxon>
        <taxon>Nostocales</taxon>
        <taxon>Nostocaceae</taxon>
        <taxon>Nostoc</taxon>
    </lineage>
</organism>
<evidence type="ECO:0000313" key="1">
    <source>
        <dbReference type="EMBL" id="MBD2533340.1"/>
    </source>
</evidence>
<reference evidence="1 2" key="1">
    <citation type="journal article" date="2020" name="ISME J.">
        <title>Comparative genomics reveals insights into cyanobacterial evolution and habitat adaptation.</title>
        <authorList>
            <person name="Chen M.Y."/>
            <person name="Teng W.K."/>
            <person name="Zhao L."/>
            <person name="Hu C.X."/>
            <person name="Zhou Y.K."/>
            <person name="Han B.P."/>
            <person name="Song L.R."/>
            <person name="Shu W.S."/>
        </authorList>
    </citation>
    <scope>NUCLEOTIDE SEQUENCE [LARGE SCALE GENOMIC DNA]</scope>
    <source>
        <strain evidence="1 2">FACHB-838</strain>
    </source>
</reference>
<evidence type="ECO:0000313" key="2">
    <source>
        <dbReference type="Proteomes" id="UP000623440"/>
    </source>
</evidence>
<keyword evidence="2" id="KW-1185">Reference proteome</keyword>
<gene>
    <name evidence="1" type="ORF">H6G97_28760</name>
</gene>
<dbReference type="Proteomes" id="UP000623440">
    <property type="component" value="Unassembled WGS sequence"/>
</dbReference>
<dbReference type="EMBL" id="JACJSI010000092">
    <property type="protein sequence ID" value="MBD2533340.1"/>
    <property type="molecule type" value="Genomic_DNA"/>
</dbReference>
<protein>
    <submittedName>
        <fullName evidence="1">Uncharacterized protein</fullName>
    </submittedName>
</protein>
<name>A0ABR8DYK3_9NOSO</name>
<accession>A0ABR8DYK3</accession>
<sequence>MDRNQSNYKGQVGINDLIGDVVNNAVARRNHFIDSQDALPALSDEETESIAGDFNLLIYVGGLLGLISNA</sequence>
<dbReference type="RefSeq" id="WP_190943918.1">
    <property type="nucleotide sequence ID" value="NZ_JACJSI010000092.1"/>
</dbReference>
<comment type="caution">
    <text evidence="1">The sequence shown here is derived from an EMBL/GenBank/DDBJ whole genome shotgun (WGS) entry which is preliminary data.</text>
</comment>